<dbReference type="InterPro" id="IPR040079">
    <property type="entry name" value="Glutathione_S-Trfase"/>
</dbReference>
<dbReference type="InterPro" id="IPR010987">
    <property type="entry name" value="Glutathione-S-Trfase_C-like"/>
</dbReference>
<name>A0AAN9UKN9_9PEZI</name>
<evidence type="ECO:0000256" key="4">
    <source>
        <dbReference type="ARBA" id="ARBA00047960"/>
    </source>
</evidence>
<dbReference type="SFLD" id="SFLDS00019">
    <property type="entry name" value="Glutathione_Transferase_(cytos"/>
    <property type="match status" value="1"/>
</dbReference>
<evidence type="ECO:0000259" key="5">
    <source>
        <dbReference type="PROSITE" id="PS50404"/>
    </source>
</evidence>
<keyword evidence="8" id="KW-1185">Reference proteome</keyword>
<protein>
    <recommendedName>
        <fullName evidence="2">glutathione transferase</fullName>
        <ecNumber evidence="2">2.5.1.18</ecNumber>
    </recommendedName>
</protein>
<comment type="catalytic activity">
    <reaction evidence="4">
        <text>RX + glutathione = an S-substituted glutathione + a halide anion + H(+)</text>
        <dbReference type="Rhea" id="RHEA:16437"/>
        <dbReference type="ChEBI" id="CHEBI:15378"/>
        <dbReference type="ChEBI" id="CHEBI:16042"/>
        <dbReference type="ChEBI" id="CHEBI:17792"/>
        <dbReference type="ChEBI" id="CHEBI:57925"/>
        <dbReference type="ChEBI" id="CHEBI:90779"/>
        <dbReference type="EC" id="2.5.1.18"/>
    </reaction>
</comment>
<sequence>MLTSPAEGPNPWKVVMFLEELHIPYEVKQIRLADVKKKPFTDLNPNGRVPAIKDPNTDLVLWESGAILTYLAEEYDKDGRLSYLSGKEKHHINQWLHFQVSGQGPYFGQASWFQFLHPEKVPSALERYQKEMTRVLGVLDVALEGKQWLVGDRMTYADLAFVPYNAAVPIILGWADDVEQFKDHPNMKAWHERMVSLPSWRKAMELRSRLMQDL</sequence>
<comment type="similarity">
    <text evidence="1">Belongs to the GST superfamily.</text>
</comment>
<dbReference type="InterPro" id="IPR036282">
    <property type="entry name" value="Glutathione-S-Trfase_C_sf"/>
</dbReference>
<gene>
    <name evidence="7" type="ORF">SLS62_008062</name>
</gene>
<evidence type="ECO:0000256" key="1">
    <source>
        <dbReference type="ARBA" id="ARBA00007409"/>
    </source>
</evidence>
<dbReference type="SFLD" id="SFLDG00358">
    <property type="entry name" value="Main_(cytGST)"/>
    <property type="match status" value="1"/>
</dbReference>
<evidence type="ECO:0000256" key="2">
    <source>
        <dbReference type="ARBA" id="ARBA00012452"/>
    </source>
</evidence>
<dbReference type="Pfam" id="PF00043">
    <property type="entry name" value="GST_C"/>
    <property type="match status" value="1"/>
</dbReference>
<dbReference type="Gene3D" id="3.40.30.10">
    <property type="entry name" value="Glutaredoxin"/>
    <property type="match status" value="1"/>
</dbReference>
<dbReference type="PROSITE" id="PS50404">
    <property type="entry name" value="GST_NTER"/>
    <property type="match status" value="1"/>
</dbReference>
<dbReference type="PROSITE" id="PS50405">
    <property type="entry name" value="GST_CTER"/>
    <property type="match status" value="1"/>
</dbReference>
<dbReference type="InterPro" id="IPR004046">
    <property type="entry name" value="GST_C"/>
</dbReference>
<accession>A0AAN9UKN9</accession>
<dbReference type="SUPFAM" id="SSF52833">
    <property type="entry name" value="Thioredoxin-like"/>
    <property type="match status" value="1"/>
</dbReference>
<dbReference type="SFLD" id="SFLDG01151">
    <property type="entry name" value="Main.2:_Nu-like"/>
    <property type="match status" value="1"/>
</dbReference>
<dbReference type="Pfam" id="PF13409">
    <property type="entry name" value="GST_N_2"/>
    <property type="match status" value="1"/>
</dbReference>
<dbReference type="InterPro" id="IPR036249">
    <property type="entry name" value="Thioredoxin-like_sf"/>
</dbReference>
<evidence type="ECO:0000259" key="6">
    <source>
        <dbReference type="PROSITE" id="PS50405"/>
    </source>
</evidence>
<feature type="domain" description="GST N-terminal" evidence="5">
    <location>
        <begin position="1"/>
        <end position="79"/>
    </location>
</feature>
<dbReference type="Proteomes" id="UP001320420">
    <property type="component" value="Unassembled WGS sequence"/>
</dbReference>
<dbReference type="SUPFAM" id="SSF47616">
    <property type="entry name" value="GST C-terminal domain-like"/>
    <property type="match status" value="1"/>
</dbReference>
<dbReference type="AlphaFoldDB" id="A0AAN9UKN9"/>
<dbReference type="InterPro" id="IPR004045">
    <property type="entry name" value="Glutathione_S-Trfase_N"/>
</dbReference>
<dbReference type="CDD" id="cd03048">
    <property type="entry name" value="GST_N_Ure2p_like"/>
    <property type="match status" value="1"/>
</dbReference>
<dbReference type="PANTHER" id="PTHR44051">
    <property type="entry name" value="GLUTATHIONE S-TRANSFERASE-RELATED"/>
    <property type="match status" value="1"/>
</dbReference>
<feature type="domain" description="GST C-terminal" evidence="6">
    <location>
        <begin position="85"/>
        <end position="214"/>
    </location>
</feature>
<proteinExistence type="inferred from homology"/>
<evidence type="ECO:0000313" key="8">
    <source>
        <dbReference type="Proteomes" id="UP001320420"/>
    </source>
</evidence>
<dbReference type="EC" id="2.5.1.18" evidence="2"/>
<evidence type="ECO:0000256" key="3">
    <source>
        <dbReference type="ARBA" id="ARBA00022679"/>
    </source>
</evidence>
<comment type="caution">
    <text evidence="7">The sequence shown here is derived from an EMBL/GenBank/DDBJ whole genome shotgun (WGS) entry which is preliminary data.</text>
</comment>
<organism evidence="7 8">
    <name type="scientific">Diatrype stigma</name>
    <dbReference type="NCBI Taxonomy" id="117547"/>
    <lineage>
        <taxon>Eukaryota</taxon>
        <taxon>Fungi</taxon>
        <taxon>Dikarya</taxon>
        <taxon>Ascomycota</taxon>
        <taxon>Pezizomycotina</taxon>
        <taxon>Sordariomycetes</taxon>
        <taxon>Xylariomycetidae</taxon>
        <taxon>Xylariales</taxon>
        <taxon>Diatrypaceae</taxon>
        <taxon>Diatrype</taxon>
    </lineage>
</organism>
<keyword evidence="3" id="KW-0808">Transferase</keyword>
<dbReference type="PANTHER" id="PTHR44051:SF20">
    <property type="entry name" value="GLUTATHIONE TRANSFERASE 1 (EUROFUNG)"/>
    <property type="match status" value="1"/>
</dbReference>
<dbReference type="EMBL" id="JAKJXP020000071">
    <property type="protein sequence ID" value="KAK7750069.1"/>
    <property type="molecule type" value="Genomic_DNA"/>
</dbReference>
<dbReference type="GO" id="GO:0004364">
    <property type="term" value="F:glutathione transferase activity"/>
    <property type="evidence" value="ECO:0007669"/>
    <property type="project" value="UniProtKB-EC"/>
</dbReference>
<reference evidence="7 8" key="1">
    <citation type="submission" date="2024-02" db="EMBL/GenBank/DDBJ databases">
        <title>De novo assembly and annotation of 12 fungi associated with fruit tree decline syndrome in Ontario, Canada.</title>
        <authorList>
            <person name="Sulman M."/>
            <person name="Ellouze W."/>
            <person name="Ilyukhin E."/>
        </authorList>
    </citation>
    <scope>NUCLEOTIDE SEQUENCE [LARGE SCALE GENOMIC DNA]</scope>
    <source>
        <strain evidence="7 8">M11/M66-122</strain>
    </source>
</reference>
<dbReference type="Gene3D" id="1.20.1050.10">
    <property type="match status" value="1"/>
</dbReference>
<evidence type="ECO:0000313" key="7">
    <source>
        <dbReference type="EMBL" id="KAK7750069.1"/>
    </source>
</evidence>